<dbReference type="Proteomes" id="UP000516421">
    <property type="component" value="Chromosome"/>
</dbReference>
<dbReference type="InterPro" id="IPR009057">
    <property type="entry name" value="Homeodomain-like_sf"/>
</dbReference>
<name>A0A802W2F0_9MICC</name>
<feature type="DNA-binding region" description="H-T-H motif" evidence="2">
    <location>
        <begin position="35"/>
        <end position="54"/>
    </location>
</feature>
<dbReference type="InterPro" id="IPR050624">
    <property type="entry name" value="HTH-type_Tx_Regulator"/>
</dbReference>
<evidence type="ECO:0000313" key="5">
    <source>
        <dbReference type="Proteomes" id="UP000516421"/>
    </source>
</evidence>
<dbReference type="Pfam" id="PF14278">
    <property type="entry name" value="TetR_C_8"/>
    <property type="match status" value="1"/>
</dbReference>
<dbReference type="SUPFAM" id="SSF46689">
    <property type="entry name" value="Homeodomain-like"/>
    <property type="match status" value="1"/>
</dbReference>
<dbReference type="InterPro" id="IPR001647">
    <property type="entry name" value="HTH_TetR"/>
</dbReference>
<organism evidence="4 5">
    <name type="scientific">Rothia amarae</name>
    <dbReference type="NCBI Taxonomy" id="169480"/>
    <lineage>
        <taxon>Bacteria</taxon>
        <taxon>Bacillati</taxon>
        <taxon>Actinomycetota</taxon>
        <taxon>Actinomycetes</taxon>
        <taxon>Micrococcales</taxon>
        <taxon>Micrococcaceae</taxon>
        <taxon>Rothia</taxon>
    </lineage>
</organism>
<evidence type="ECO:0000256" key="1">
    <source>
        <dbReference type="ARBA" id="ARBA00023125"/>
    </source>
</evidence>
<dbReference type="Pfam" id="PF00440">
    <property type="entry name" value="TetR_N"/>
    <property type="match status" value="1"/>
</dbReference>
<dbReference type="Gene3D" id="1.10.357.10">
    <property type="entry name" value="Tetracycline Repressor, domain 2"/>
    <property type="match status" value="1"/>
</dbReference>
<proteinExistence type="predicted"/>
<dbReference type="RefSeq" id="WP_202939901.1">
    <property type="nucleotide sequence ID" value="NZ_CP061538.1"/>
</dbReference>
<sequence>MRARNHADRRVRKTQNALYLALAEIMREKNLSSITVSELAEKADIHRATFYSHYTDIDELFEQIQKNTFYEIEQIFAPDPVLGKNMNSDEIFGKLIAFVYENKEVLRMFLVEANARVFYQKLGEIVEEMYLDIFWQEVKNLKTEENIKFLAKYHIQGCLAVISAWAEDDYRESPEKIGSTLAKIDAHYDRFMFSLFV</sequence>
<accession>A0A802W2F0</accession>
<keyword evidence="5" id="KW-1185">Reference proteome</keyword>
<feature type="domain" description="HTH tetR-type" evidence="3">
    <location>
        <begin position="12"/>
        <end position="72"/>
    </location>
</feature>
<evidence type="ECO:0000313" key="4">
    <source>
        <dbReference type="EMBL" id="QNV40921.2"/>
    </source>
</evidence>
<dbReference type="InterPro" id="IPR039532">
    <property type="entry name" value="TetR_C_Firmicutes"/>
</dbReference>
<dbReference type="EMBL" id="CP061538">
    <property type="protein sequence ID" value="QNV40921.2"/>
    <property type="molecule type" value="Genomic_DNA"/>
</dbReference>
<keyword evidence="1 2" id="KW-0238">DNA-binding</keyword>
<dbReference type="KEGG" id="rama:IDM48_02075"/>
<evidence type="ECO:0000256" key="2">
    <source>
        <dbReference type="PROSITE-ProRule" id="PRU00335"/>
    </source>
</evidence>
<dbReference type="PANTHER" id="PTHR43479">
    <property type="entry name" value="ACREF/ENVCD OPERON REPRESSOR-RELATED"/>
    <property type="match status" value="1"/>
</dbReference>
<dbReference type="AlphaFoldDB" id="A0A802W2F0"/>
<dbReference type="PROSITE" id="PS50977">
    <property type="entry name" value="HTH_TETR_2"/>
    <property type="match status" value="1"/>
</dbReference>
<dbReference type="GO" id="GO:0003677">
    <property type="term" value="F:DNA binding"/>
    <property type="evidence" value="ECO:0007669"/>
    <property type="project" value="UniProtKB-UniRule"/>
</dbReference>
<dbReference type="PANTHER" id="PTHR43479:SF7">
    <property type="entry name" value="TETR-FAMILY TRANSCRIPTIONAL REGULATOR"/>
    <property type="match status" value="1"/>
</dbReference>
<gene>
    <name evidence="4" type="ORF">IDM48_02075</name>
</gene>
<evidence type="ECO:0000259" key="3">
    <source>
        <dbReference type="PROSITE" id="PS50977"/>
    </source>
</evidence>
<protein>
    <submittedName>
        <fullName evidence="4">TetR/AcrR family transcriptional regulator C-terminal domain-containing protein</fullName>
    </submittedName>
</protein>
<reference evidence="4 5" key="1">
    <citation type="submission" date="2020-09" db="EMBL/GenBank/DDBJ databases">
        <title>Investigation of environmental microbe.</title>
        <authorList>
            <person name="Ou Y."/>
            <person name="Kang Q."/>
        </authorList>
    </citation>
    <scope>NUCLEOTIDE SEQUENCE [LARGE SCALE GENOMIC DNA]</scope>
    <source>
        <strain evidence="4 5">KJZ-9</strain>
    </source>
</reference>